<dbReference type="AlphaFoldDB" id="A0A8S3CMP6"/>
<evidence type="ECO:0000256" key="3">
    <source>
        <dbReference type="ARBA" id="ARBA00022692"/>
    </source>
</evidence>
<keyword evidence="6" id="KW-0325">Glycoprotein</keyword>
<evidence type="ECO:0000256" key="7">
    <source>
        <dbReference type="SAM" id="Phobius"/>
    </source>
</evidence>
<feature type="transmembrane region" description="Helical" evidence="7">
    <location>
        <begin position="21"/>
        <end position="43"/>
    </location>
</feature>
<evidence type="ECO:0000256" key="2">
    <source>
        <dbReference type="ARBA" id="ARBA00010532"/>
    </source>
</evidence>
<dbReference type="EMBL" id="CAJOBJ010184581">
    <property type="protein sequence ID" value="CAF4930913.1"/>
    <property type="molecule type" value="Genomic_DNA"/>
</dbReference>
<evidence type="ECO:0000256" key="1">
    <source>
        <dbReference type="ARBA" id="ARBA00004370"/>
    </source>
</evidence>
<protein>
    <submittedName>
        <fullName evidence="9">Uncharacterized protein</fullName>
    </submittedName>
</protein>
<dbReference type="GO" id="GO:0016020">
    <property type="term" value="C:membrane"/>
    <property type="evidence" value="ECO:0007669"/>
    <property type="project" value="UniProtKB-SubCell"/>
</dbReference>
<sequence>MQKKQEYTLNTQQNKKAEKRIIAEVIIAIILIAPAILLCVGWRKLIISLILQKVELKPNSVGFQTWLHPPTTITRGYHLFNISNPREIVT</sequence>
<organism evidence="9 10">
    <name type="scientific">Rotaria magnacalcarata</name>
    <dbReference type="NCBI Taxonomy" id="392030"/>
    <lineage>
        <taxon>Eukaryota</taxon>
        <taxon>Metazoa</taxon>
        <taxon>Spiralia</taxon>
        <taxon>Gnathifera</taxon>
        <taxon>Rotifera</taxon>
        <taxon>Eurotatoria</taxon>
        <taxon>Bdelloidea</taxon>
        <taxon>Philodinida</taxon>
        <taxon>Philodinidae</taxon>
        <taxon>Rotaria</taxon>
    </lineage>
</organism>
<accession>A0A8S3CMP6</accession>
<evidence type="ECO:0000313" key="9">
    <source>
        <dbReference type="EMBL" id="CAF4930913.1"/>
    </source>
</evidence>
<keyword evidence="5 7" id="KW-0472">Membrane</keyword>
<comment type="subcellular location">
    <subcellularLocation>
        <location evidence="1">Membrane</location>
    </subcellularLocation>
</comment>
<comment type="similarity">
    <text evidence="2">Belongs to the CD36 family.</text>
</comment>
<dbReference type="Proteomes" id="UP000681967">
    <property type="component" value="Unassembled WGS sequence"/>
</dbReference>
<reference evidence="9" key="1">
    <citation type="submission" date="2021-02" db="EMBL/GenBank/DDBJ databases">
        <authorList>
            <person name="Nowell W R."/>
        </authorList>
    </citation>
    <scope>NUCLEOTIDE SEQUENCE</scope>
</reference>
<proteinExistence type="inferred from homology"/>
<evidence type="ECO:0000313" key="10">
    <source>
        <dbReference type="Proteomes" id="UP000681720"/>
    </source>
</evidence>
<keyword evidence="3 7" id="KW-0812">Transmembrane</keyword>
<evidence type="ECO:0000313" key="8">
    <source>
        <dbReference type="EMBL" id="CAF4039849.1"/>
    </source>
</evidence>
<keyword evidence="4 7" id="KW-1133">Transmembrane helix</keyword>
<dbReference type="Pfam" id="PF01130">
    <property type="entry name" value="CD36"/>
    <property type="match status" value="1"/>
</dbReference>
<name>A0A8S3CMP6_9BILA</name>
<gene>
    <name evidence="8" type="ORF">BYL167_LOCUS15818</name>
    <name evidence="9" type="ORF">GIL414_LOCUS53304</name>
</gene>
<feature type="non-terminal residue" evidence="9">
    <location>
        <position position="90"/>
    </location>
</feature>
<comment type="caution">
    <text evidence="9">The sequence shown here is derived from an EMBL/GenBank/DDBJ whole genome shotgun (WGS) entry which is preliminary data.</text>
</comment>
<dbReference type="Proteomes" id="UP000681720">
    <property type="component" value="Unassembled WGS sequence"/>
</dbReference>
<evidence type="ECO:0000256" key="4">
    <source>
        <dbReference type="ARBA" id="ARBA00022989"/>
    </source>
</evidence>
<dbReference type="EMBL" id="CAJOBH010005925">
    <property type="protein sequence ID" value="CAF4039849.1"/>
    <property type="molecule type" value="Genomic_DNA"/>
</dbReference>
<dbReference type="InterPro" id="IPR002159">
    <property type="entry name" value="CD36_fam"/>
</dbReference>
<evidence type="ECO:0000256" key="5">
    <source>
        <dbReference type="ARBA" id="ARBA00023136"/>
    </source>
</evidence>
<evidence type="ECO:0000256" key="6">
    <source>
        <dbReference type="ARBA" id="ARBA00023180"/>
    </source>
</evidence>